<evidence type="ECO:0008006" key="3">
    <source>
        <dbReference type="Google" id="ProtNLM"/>
    </source>
</evidence>
<sequence>MLSLPAANQSFSYRRETFHTMKALEFVTDQYVQLNLTWHMKGLIFNQIPLLKHLKLREMLMFNGVYGSLTEKNDPLRSNRPGLLLLPENTRPLGNMPYMEVGVGIENIFRLFRVMYFYRLTYRSDSMTWLEKWGGLRFGIYADF</sequence>
<evidence type="ECO:0000313" key="1">
    <source>
        <dbReference type="EMBL" id="MBO8455361.1"/>
    </source>
</evidence>
<comment type="caution">
    <text evidence="1">The sequence shown here is derived from an EMBL/GenBank/DDBJ whole genome shotgun (WGS) entry which is preliminary data.</text>
</comment>
<proteinExistence type="predicted"/>
<dbReference type="EMBL" id="JADIMK010000027">
    <property type="protein sequence ID" value="MBO8455361.1"/>
    <property type="molecule type" value="Genomic_DNA"/>
</dbReference>
<protein>
    <recommendedName>
        <fullName evidence="3">Carboxypeptidase-like regulatory domain-containing protein</fullName>
    </recommendedName>
</protein>
<organism evidence="1 2">
    <name type="scientific">Candidatus Cryptobacteroides intestinigallinarum</name>
    <dbReference type="NCBI Taxonomy" id="2840767"/>
    <lineage>
        <taxon>Bacteria</taxon>
        <taxon>Pseudomonadati</taxon>
        <taxon>Bacteroidota</taxon>
        <taxon>Bacteroidia</taxon>
        <taxon>Bacteroidales</taxon>
        <taxon>Candidatus Cryptobacteroides</taxon>
    </lineage>
</organism>
<gene>
    <name evidence="1" type="ORF">IAC08_03010</name>
</gene>
<reference evidence="1" key="1">
    <citation type="submission" date="2020-10" db="EMBL/GenBank/DDBJ databases">
        <authorList>
            <person name="Gilroy R."/>
        </authorList>
    </citation>
    <scope>NUCLEOTIDE SEQUENCE</scope>
    <source>
        <strain evidence="1">B1-3475</strain>
    </source>
</reference>
<reference evidence="1" key="2">
    <citation type="journal article" date="2021" name="PeerJ">
        <title>Extensive microbial diversity within the chicken gut microbiome revealed by metagenomics and culture.</title>
        <authorList>
            <person name="Gilroy R."/>
            <person name="Ravi A."/>
            <person name="Getino M."/>
            <person name="Pursley I."/>
            <person name="Horton D.L."/>
            <person name="Alikhan N.F."/>
            <person name="Baker D."/>
            <person name="Gharbi K."/>
            <person name="Hall N."/>
            <person name="Watson M."/>
            <person name="Adriaenssens E.M."/>
            <person name="Foster-Nyarko E."/>
            <person name="Jarju S."/>
            <person name="Secka A."/>
            <person name="Antonio M."/>
            <person name="Oren A."/>
            <person name="Chaudhuri R.R."/>
            <person name="La Ragione R."/>
            <person name="Hildebrand F."/>
            <person name="Pallen M.J."/>
        </authorList>
    </citation>
    <scope>NUCLEOTIDE SEQUENCE</scope>
    <source>
        <strain evidence="1">B1-3475</strain>
    </source>
</reference>
<dbReference type="AlphaFoldDB" id="A0A9D9HK88"/>
<dbReference type="Proteomes" id="UP000823617">
    <property type="component" value="Unassembled WGS sequence"/>
</dbReference>
<evidence type="ECO:0000313" key="2">
    <source>
        <dbReference type="Proteomes" id="UP000823617"/>
    </source>
</evidence>
<accession>A0A9D9HK88</accession>
<name>A0A9D9HK88_9BACT</name>